<dbReference type="Proteomes" id="UP000224634">
    <property type="component" value="Unassembled WGS sequence"/>
</dbReference>
<keyword evidence="4 5" id="KW-0472">Membrane</keyword>
<evidence type="ECO:0000256" key="4">
    <source>
        <dbReference type="ARBA" id="ARBA00023136"/>
    </source>
</evidence>
<comment type="subcellular location">
    <subcellularLocation>
        <location evidence="1">Membrane</location>
        <topology evidence="1">Multi-pass membrane protein</topology>
    </subcellularLocation>
</comment>
<accession>A0A2B7YNC4</accession>
<evidence type="ECO:0000256" key="2">
    <source>
        <dbReference type="ARBA" id="ARBA00022692"/>
    </source>
</evidence>
<protein>
    <recommendedName>
        <fullName evidence="6">MARVEL domain-containing protein</fullName>
    </recommendedName>
</protein>
<dbReference type="GO" id="GO:0016020">
    <property type="term" value="C:membrane"/>
    <property type="evidence" value="ECO:0007669"/>
    <property type="project" value="UniProtKB-SubCell"/>
</dbReference>
<keyword evidence="3 5" id="KW-1133">Transmembrane helix</keyword>
<evidence type="ECO:0000313" key="7">
    <source>
        <dbReference type="EMBL" id="PGH23136.1"/>
    </source>
</evidence>
<dbReference type="InterPro" id="IPR008253">
    <property type="entry name" value="Marvel"/>
</dbReference>
<organism evidence="7 8">
    <name type="scientific">Polytolypa hystricis (strain UAMH7299)</name>
    <dbReference type="NCBI Taxonomy" id="1447883"/>
    <lineage>
        <taxon>Eukaryota</taxon>
        <taxon>Fungi</taxon>
        <taxon>Dikarya</taxon>
        <taxon>Ascomycota</taxon>
        <taxon>Pezizomycotina</taxon>
        <taxon>Eurotiomycetes</taxon>
        <taxon>Eurotiomycetidae</taxon>
        <taxon>Onygenales</taxon>
        <taxon>Onygenales incertae sedis</taxon>
        <taxon>Polytolypa</taxon>
    </lineage>
</organism>
<dbReference type="PANTHER" id="PTHR37451">
    <property type="entry name" value="MARVEL DOMAIN"/>
    <property type="match status" value="1"/>
</dbReference>
<feature type="transmembrane region" description="Helical" evidence="5">
    <location>
        <begin position="74"/>
        <end position="94"/>
    </location>
</feature>
<reference evidence="7 8" key="1">
    <citation type="submission" date="2017-10" db="EMBL/GenBank/DDBJ databases">
        <title>Comparative genomics in systemic dimorphic fungi from Ajellomycetaceae.</title>
        <authorList>
            <person name="Munoz J.F."/>
            <person name="Mcewen J.G."/>
            <person name="Clay O.K."/>
            <person name="Cuomo C.A."/>
        </authorList>
    </citation>
    <scope>NUCLEOTIDE SEQUENCE [LARGE SCALE GENOMIC DNA]</scope>
    <source>
        <strain evidence="7 8">UAMH7299</strain>
    </source>
</reference>
<feature type="transmembrane region" description="Helical" evidence="5">
    <location>
        <begin position="49"/>
        <end position="67"/>
    </location>
</feature>
<proteinExistence type="predicted"/>
<comment type="caution">
    <text evidence="7">The sequence shown here is derived from an EMBL/GenBank/DDBJ whole genome shotgun (WGS) entry which is preliminary data.</text>
</comment>
<dbReference type="AlphaFoldDB" id="A0A2B7YNC4"/>
<evidence type="ECO:0000256" key="1">
    <source>
        <dbReference type="ARBA" id="ARBA00004141"/>
    </source>
</evidence>
<gene>
    <name evidence="7" type="ORF">AJ80_02766</name>
</gene>
<dbReference type="Pfam" id="PF01284">
    <property type="entry name" value="MARVEL"/>
    <property type="match status" value="1"/>
</dbReference>
<feature type="transmembrane region" description="Helical" evidence="5">
    <location>
        <begin position="114"/>
        <end position="138"/>
    </location>
</feature>
<keyword evidence="8" id="KW-1185">Reference proteome</keyword>
<evidence type="ECO:0000259" key="6">
    <source>
        <dbReference type="Pfam" id="PF01284"/>
    </source>
</evidence>
<evidence type="ECO:0000256" key="3">
    <source>
        <dbReference type="ARBA" id="ARBA00022989"/>
    </source>
</evidence>
<name>A0A2B7YNC4_POLH7</name>
<dbReference type="STRING" id="1447883.A0A2B7YNC4"/>
<evidence type="ECO:0000313" key="8">
    <source>
        <dbReference type="Proteomes" id="UP000224634"/>
    </source>
</evidence>
<evidence type="ECO:0000256" key="5">
    <source>
        <dbReference type="SAM" id="Phobius"/>
    </source>
</evidence>
<feature type="transmembrane region" description="Helical" evidence="5">
    <location>
        <begin position="7"/>
        <end position="29"/>
    </location>
</feature>
<sequence>MALNLTLILRGVQALLAFIVFAMSCYVVSEFRGALSGSPDQPNFMLFNGLWTAFIALPFLVLAPIYFASFAHIYALLAVEAVTMIFWFAGFIALGAALPAPKWCHGSVCNSMQAITVFGAFEWLLLVGTLTLAVLPVIRNRGAKSNNPATAEVQPGV</sequence>
<keyword evidence="2 5" id="KW-0812">Transmembrane</keyword>
<dbReference type="OrthoDB" id="2117453at2759"/>
<feature type="domain" description="MARVEL" evidence="6">
    <location>
        <begin position="5"/>
        <end position="131"/>
    </location>
</feature>
<dbReference type="PANTHER" id="PTHR37451:SF1">
    <property type="entry name" value="MARVEL DOMAIN-CONTAINING PROTEIN"/>
    <property type="match status" value="1"/>
</dbReference>
<dbReference type="EMBL" id="PDNA01000028">
    <property type="protein sequence ID" value="PGH23136.1"/>
    <property type="molecule type" value="Genomic_DNA"/>
</dbReference>